<dbReference type="EMBL" id="JAURTK010000007">
    <property type="protein sequence ID" value="MDP9649948.1"/>
    <property type="molecule type" value="Genomic_DNA"/>
</dbReference>
<evidence type="ECO:0000313" key="5">
    <source>
        <dbReference type="EMBL" id="MDP9649948.1"/>
    </source>
</evidence>
<sequence length="222" mass="25220">MAFSVADAGRIVDEKFLINHTSPPFQWEDNVTSVHIDALPSAMSTARLKLVPACEQFTHELRAYTVENRAHLQPWEPLRAESFFETESVRRRLSMMAHNNDSGVAVHLLLIAPGTGEMVGDCNFTNIVRGPFQACHLGFSLAKRFEGQGLMREALTSAITYIFDEIRLHRIMANFRPENARSERLLKRLGFEREGLARSYLRINGVWADHVLTSLINQTPER</sequence>
<evidence type="ECO:0000259" key="4">
    <source>
        <dbReference type="PROSITE" id="PS51186"/>
    </source>
</evidence>
<reference evidence="5" key="1">
    <citation type="submission" date="2023-07" db="EMBL/GenBank/DDBJ databases">
        <title>Sorghum-associated microbial communities from plants grown in Nebraska, USA.</title>
        <authorList>
            <person name="Schachtman D."/>
        </authorList>
    </citation>
    <scope>NUCLEOTIDE SEQUENCE</scope>
    <source>
        <strain evidence="5">DS1061</strain>
    </source>
</reference>
<evidence type="ECO:0000256" key="2">
    <source>
        <dbReference type="ARBA" id="ARBA00023315"/>
    </source>
</evidence>
<dbReference type="Pfam" id="PF13302">
    <property type="entry name" value="Acetyltransf_3"/>
    <property type="match status" value="1"/>
</dbReference>
<comment type="similarity">
    <text evidence="3">Belongs to the acetyltransferase family. RimJ subfamily.</text>
</comment>
<evidence type="ECO:0000256" key="3">
    <source>
        <dbReference type="ARBA" id="ARBA00038502"/>
    </source>
</evidence>
<proteinExistence type="inferred from homology"/>
<dbReference type="PANTHER" id="PTHR43792:SF8">
    <property type="entry name" value="[RIBOSOMAL PROTEIN US5]-ALANINE N-ACETYLTRANSFERASE"/>
    <property type="match status" value="1"/>
</dbReference>
<gene>
    <name evidence="5" type="ORF">J2793_005416</name>
</gene>
<dbReference type="GO" id="GO:0008999">
    <property type="term" value="F:protein-N-terminal-alanine acetyltransferase activity"/>
    <property type="evidence" value="ECO:0007669"/>
    <property type="project" value="UniProtKB-EC"/>
</dbReference>
<dbReference type="PROSITE" id="PS51186">
    <property type="entry name" value="GNAT"/>
    <property type="match status" value="1"/>
</dbReference>
<dbReference type="SUPFAM" id="SSF55729">
    <property type="entry name" value="Acyl-CoA N-acyltransferases (Nat)"/>
    <property type="match status" value="1"/>
</dbReference>
<dbReference type="Gene3D" id="3.40.630.30">
    <property type="match status" value="1"/>
</dbReference>
<name>A0AB73IIU0_9BURK</name>
<evidence type="ECO:0000256" key="1">
    <source>
        <dbReference type="ARBA" id="ARBA00022679"/>
    </source>
</evidence>
<dbReference type="InterPro" id="IPR000182">
    <property type="entry name" value="GNAT_dom"/>
</dbReference>
<dbReference type="InterPro" id="IPR016181">
    <property type="entry name" value="Acyl_CoA_acyltransferase"/>
</dbReference>
<feature type="domain" description="N-acetyltransferase" evidence="4">
    <location>
        <begin position="59"/>
        <end position="213"/>
    </location>
</feature>
<dbReference type="AlphaFoldDB" id="A0AB73IIU0"/>
<dbReference type="InterPro" id="IPR051531">
    <property type="entry name" value="N-acetyltransferase"/>
</dbReference>
<protein>
    <submittedName>
        <fullName evidence="5">Ribosomal-protein-alanine N-acetyltransferase</fullName>
        <ecNumber evidence="5">2.3.1.267</ecNumber>
    </submittedName>
</protein>
<dbReference type="EC" id="2.3.1.267" evidence="5"/>
<accession>A0AB73IIU0</accession>
<dbReference type="Proteomes" id="UP001229486">
    <property type="component" value="Unassembled WGS sequence"/>
</dbReference>
<keyword evidence="1 5" id="KW-0808">Transferase</keyword>
<organism evidence="5 6">
    <name type="scientific">Paraburkholderia caledonica</name>
    <dbReference type="NCBI Taxonomy" id="134536"/>
    <lineage>
        <taxon>Bacteria</taxon>
        <taxon>Pseudomonadati</taxon>
        <taxon>Pseudomonadota</taxon>
        <taxon>Betaproteobacteria</taxon>
        <taxon>Burkholderiales</taxon>
        <taxon>Burkholderiaceae</taxon>
        <taxon>Paraburkholderia</taxon>
    </lineage>
</organism>
<comment type="caution">
    <text evidence="5">The sequence shown here is derived from an EMBL/GenBank/DDBJ whole genome shotgun (WGS) entry which is preliminary data.</text>
</comment>
<evidence type="ECO:0000313" key="6">
    <source>
        <dbReference type="Proteomes" id="UP001229486"/>
    </source>
</evidence>
<keyword evidence="2 5" id="KW-0012">Acyltransferase</keyword>
<dbReference type="PANTHER" id="PTHR43792">
    <property type="entry name" value="GNAT FAMILY, PUTATIVE (AFU_ORTHOLOGUE AFUA_3G00765)-RELATED-RELATED"/>
    <property type="match status" value="1"/>
</dbReference>
<dbReference type="GO" id="GO:0005737">
    <property type="term" value="C:cytoplasm"/>
    <property type="evidence" value="ECO:0007669"/>
    <property type="project" value="TreeGrafter"/>
</dbReference>